<sequence>MPAFAEDLSSGLEPHGLVDLDTVPGQELREDAPEGSLLAHCFGLEAPFSCSHIYPLLLSFEFPFPVPLHTLFSSVGLRGTQETKHMSKTNTSYNLLHLGHLGERVVEEGLDIFGPGAGAGGRARGFEGSVEPGVEDLDGGVQGGGGEDARKLVGEDGDPDASSAGDEAPCVGGRGGDAFADLGGNGLIGRGAQILDVYAEGAQVRDERVFEGAAKGVCSGYDFVGAGRGGGRGHCGSVRIVSSKACSVEAVNRRSWDLQSMDPSERDLEGRNDNKIRFHVEPDK</sequence>
<evidence type="ECO:0000256" key="1">
    <source>
        <dbReference type="SAM" id="MobiDB-lite"/>
    </source>
</evidence>
<dbReference type="EMBL" id="CM017322">
    <property type="protein sequence ID" value="KAE8009262.1"/>
    <property type="molecule type" value="Genomic_DNA"/>
</dbReference>
<feature type="compositionally biased region" description="Basic and acidic residues" evidence="1">
    <location>
        <begin position="263"/>
        <end position="284"/>
    </location>
</feature>
<evidence type="ECO:0000313" key="2">
    <source>
        <dbReference type="EMBL" id="KAE8009262.1"/>
    </source>
</evidence>
<evidence type="ECO:0000313" key="3">
    <source>
        <dbReference type="Proteomes" id="UP000327013"/>
    </source>
</evidence>
<name>A0A5N6QTK9_9ROSI</name>
<keyword evidence="3" id="KW-1185">Reference proteome</keyword>
<feature type="region of interest" description="Disordered" evidence="1">
    <location>
        <begin position="130"/>
        <end position="169"/>
    </location>
</feature>
<protein>
    <submittedName>
        <fullName evidence="2">Uncharacterized protein</fullName>
    </submittedName>
</protein>
<feature type="region of interest" description="Disordered" evidence="1">
    <location>
        <begin position="261"/>
        <end position="284"/>
    </location>
</feature>
<proteinExistence type="predicted"/>
<reference evidence="2 3" key="1">
    <citation type="submission" date="2019-06" db="EMBL/GenBank/DDBJ databases">
        <title>A chromosomal-level reference genome of Carpinus fangiana (Coryloideae, Betulaceae).</title>
        <authorList>
            <person name="Yang X."/>
            <person name="Wang Z."/>
            <person name="Zhang L."/>
            <person name="Hao G."/>
            <person name="Liu J."/>
            <person name="Yang Y."/>
        </authorList>
    </citation>
    <scope>NUCLEOTIDE SEQUENCE [LARGE SCALE GENOMIC DNA]</scope>
    <source>
        <strain evidence="2">Cfa_2016G</strain>
        <tissue evidence="2">Leaf</tissue>
    </source>
</reference>
<gene>
    <name evidence="2" type="ORF">FH972_005710</name>
</gene>
<accession>A0A5N6QTK9</accession>
<dbReference type="AlphaFoldDB" id="A0A5N6QTK9"/>
<dbReference type="Proteomes" id="UP000327013">
    <property type="component" value="Chromosome 2"/>
</dbReference>
<organism evidence="2 3">
    <name type="scientific">Carpinus fangiana</name>
    <dbReference type="NCBI Taxonomy" id="176857"/>
    <lineage>
        <taxon>Eukaryota</taxon>
        <taxon>Viridiplantae</taxon>
        <taxon>Streptophyta</taxon>
        <taxon>Embryophyta</taxon>
        <taxon>Tracheophyta</taxon>
        <taxon>Spermatophyta</taxon>
        <taxon>Magnoliopsida</taxon>
        <taxon>eudicotyledons</taxon>
        <taxon>Gunneridae</taxon>
        <taxon>Pentapetalae</taxon>
        <taxon>rosids</taxon>
        <taxon>fabids</taxon>
        <taxon>Fagales</taxon>
        <taxon>Betulaceae</taxon>
        <taxon>Carpinus</taxon>
    </lineage>
</organism>